<keyword evidence="1" id="KW-1133">Transmembrane helix</keyword>
<dbReference type="AlphaFoldDB" id="A0AAW9RK56"/>
<comment type="caution">
    <text evidence="2">The sequence shown here is derived from an EMBL/GenBank/DDBJ whole genome shotgun (WGS) entry which is preliminary data.</text>
</comment>
<protein>
    <submittedName>
        <fullName evidence="2">Uncharacterized protein</fullName>
    </submittedName>
</protein>
<organism evidence="2 3">
    <name type="scientific">Elongatibacter sediminis</name>
    <dbReference type="NCBI Taxonomy" id="3119006"/>
    <lineage>
        <taxon>Bacteria</taxon>
        <taxon>Pseudomonadati</taxon>
        <taxon>Pseudomonadota</taxon>
        <taxon>Gammaproteobacteria</taxon>
        <taxon>Chromatiales</taxon>
        <taxon>Wenzhouxiangellaceae</taxon>
        <taxon>Elongatibacter</taxon>
    </lineage>
</organism>
<gene>
    <name evidence="2" type="ORF">V3330_17165</name>
</gene>
<name>A0AAW9RK56_9GAMM</name>
<feature type="transmembrane region" description="Helical" evidence="1">
    <location>
        <begin position="6"/>
        <end position="26"/>
    </location>
</feature>
<keyword evidence="3" id="KW-1185">Reference proteome</keyword>
<proteinExistence type="predicted"/>
<evidence type="ECO:0000256" key="1">
    <source>
        <dbReference type="SAM" id="Phobius"/>
    </source>
</evidence>
<dbReference type="RefSeq" id="WP_354696682.1">
    <property type="nucleotide sequence ID" value="NZ_JAZHOG010000013.1"/>
</dbReference>
<keyword evidence="1" id="KW-0812">Transmembrane</keyword>
<evidence type="ECO:0000313" key="2">
    <source>
        <dbReference type="EMBL" id="MEJ8569359.1"/>
    </source>
</evidence>
<dbReference type="Proteomes" id="UP001359886">
    <property type="component" value="Unassembled WGS sequence"/>
</dbReference>
<accession>A0AAW9RK56</accession>
<reference evidence="2 3" key="1">
    <citation type="submission" date="2024-02" db="EMBL/GenBank/DDBJ databases">
        <title>A novel Wenzhouxiangellaceae bacterium, isolated from coastal sediments.</title>
        <authorList>
            <person name="Du Z.-J."/>
            <person name="Ye Y.-Q."/>
            <person name="Zhang X.-Y."/>
        </authorList>
    </citation>
    <scope>NUCLEOTIDE SEQUENCE [LARGE SCALE GENOMIC DNA]</scope>
    <source>
        <strain evidence="2 3">CH-27</strain>
    </source>
</reference>
<evidence type="ECO:0000313" key="3">
    <source>
        <dbReference type="Proteomes" id="UP001359886"/>
    </source>
</evidence>
<sequence length="62" mass="7148">MSELILFTFNAIVIYLLADAVLRWIERRRGAVLEHRQIVFFVIFLGLALVTFSALRHYLGPG</sequence>
<feature type="transmembrane region" description="Helical" evidence="1">
    <location>
        <begin position="38"/>
        <end position="59"/>
    </location>
</feature>
<keyword evidence="1" id="KW-0472">Membrane</keyword>
<dbReference type="EMBL" id="JAZHOG010000013">
    <property type="protein sequence ID" value="MEJ8569359.1"/>
    <property type="molecule type" value="Genomic_DNA"/>
</dbReference>